<feature type="domain" description="Glucose-methanol-choline oxidoreductase C-terminal" evidence="2">
    <location>
        <begin position="1"/>
        <end position="47"/>
    </location>
</feature>
<dbReference type="PANTHER" id="PTHR11552:SF147">
    <property type="entry name" value="CHOLINE DEHYDROGENASE, MITOCHONDRIAL"/>
    <property type="match status" value="1"/>
</dbReference>
<keyword evidence="3" id="KW-0560">Oxidoreductase</keyword>
<dbReference type="Gene3D" id="3.50.50.60">
    <property type="entry name" value="FAD/NAD(P)-binding domain"/>
    <property type="match status" value="1"/>
</dbReference>
<dbReference type="GO" id="GO:0008812">
    <property type="term" value="F:choline dehydrogenase activity"/>
    <property type="evidence" value="ECO:0007669"/>
    <property type="project" value="UniProtKB-EC"/>
</dbReference>
<dbReference type="Pfam" id="PF05199">
    <property type="entry name" value="GMC_oxred_C"/>
    <property type="match status" value="1"/>
</dbReference>
<evidence type="ECO:0000313" key="3">
    <source>
        <dbReference type="EMBL" id="MPN43491.1"/>
    </source>
</evidence>
<dbReference type="PANTHER" id="PTHR11552">
    <property type="entry name" value="GLUCOSE-METHANOL-CHOLINE GMC OXIDOREDUCTASE"/>
    <property type="match status" value="1"/>
</dbReference>
<dbReference type="InterPro" id="IPR036188">
    <property type="entry name" value="FAD/NAD-bd_sf"/>
</dbReference>
<comment type="similarity">
    <text evidence="1">Belongs to the GMC oxidoreductase family.</text>
</comment>
<reference evidence="3" key="1">
    <citation type="submission" date="2019-08" db="EMBL/GenBank/DDBJ databases">
        <authorList>
            <person name="Kucharzyk K."/>
            <person name="Murdoch R.W."/>
            <person name="Higgins S."/>
            <person name="Loffler F."/>
        </authorList>
    </citation>
    <scope>NUCLEOTIDE SEQUENCE</scope>
</reference>
<dbReference type="GO" id="GO:0050660">
    <property type="term" value="F:flavin adenine dinucleotide binding"/>
    <property type="evidence" value="ECO:0007669"/>
    <property type="project" value="InterPro"/>
</dbReference>
<dbReference type="InterPro" id="IPR007867">
    <property type="entry name" value="GMC_OxRtase_C"/>
</dbReference>
<proteinExistence type="inferred from homology"/>
<comment type="caution">
    <text evidence="3">The sequence shown here is derived from an EMBL/GenBank/DDBJ whole genome shotgun (WGS) entry which is preliminary data.</text>
</comment>
<evidence type="ECO:0000256" key="1">
    <source>
        <dbReference type="ARBA" id="ARBA00010790"/>
    </source>
</evidence>
<name>A0A645HWR6_9ZZZZ</name>
<protein>
    <submittedName>
        <fullName evidence="3">Oxygen-dependent choline dehydrogenase</fullName>
        <ecNumber evidence="3">1.1.99.1</ecNumber>
    </submittedName>
</protein>
<dbReference type="SUPFAM" id="SSF51905">
    <property type="entry name" value="FAD/NAD(P)-binding domain"/>
    <property type="match status" value="1"/>
</dbReference>
<gene>
    <name evidence="3" type="primary">betA_6</name>
    <name evidence="3" type="ORF">SDC9_191051</name>
</gene>
<dbReference type="AlphaFoldDB" id="A0A645HWR6"/>
<sequence>MGRADDPLAVLDSHLRVRGIAGLRVVDAGAMPTITSGNTNSPTLMLAEKAAEWIRQGR</sequence>
<dbReference type="InterPro" id="IPR012132">
    <property type="entry name" value="GMC_OxRdtase"/>
</dbReference>
<dbReference type="EC" id="1.1.99.1" evidence="3"/>
<accession>A0A645HWR6</accession>
<evidence type="ECO:0000259" key="2">
    <source>
        <dbReference type="Pfam" id="PF05199"/>
    </source>
</evidence>
<dbReference type="EMBL" id="VSSQ01101924">
    <property type="protein sequence ID" value="MPN43491.1"/>
    <property type="molecule type" value="Genomic_DNA"/>
</dbReference>
<organism evidence="3">
    <name type="scientific">bioreactor metagenome</name>
    <dbReference type="NCBI Taxonomy" id="1076179"/>
    <lineage>
        <taxon>unclassified sequences</taxon>
        <taxon>metagenomes</taxon>
        <taxon>ecological metagenomes</taxon>
    </lineage>
</organism>